<name>A0A218VR94_PUNGR</name>
<sequence>MLEQTNHFDPMRIDPDPNNEDNGDSASVLPSFAPNLFARESAQCEMLAPKLVGRERIVDELWDYLMINDILRIKVYGMGE</sequence>
<evidence type="ECO:0000313" key="2">
    <source>
        <dbReference type="EMBL" id="OWM62610.1"/>
    </source>
</evidence>
<organism evidence="2 3">
    <name type="scientific">Punica granatum</name>
    <name type="common">Pomegranate</name>
    <dbReference type="NCBI Taxonomy" id="22663"/>
    <lineage>
        <taxon>Eukaryota</taxon>
        <taxon>Viridiplantae</taxon>
        <taxon>Streptophyta</taxon>
        <taxon>Embryophyta</taxon>
        <taxon>Tracheophyta</taxon>
        <taxon>Spermatophyta</taxon>
        <taxon>Magnoliopsida</taxon>
        <taxon>eudicotyledons</taxon>
        <taxon>Gunneridae</taxon>
        <taxon>Pentapetalae</taxon>
        <taxon>rosids</taxon>
        <taxon>malvids</taxon>
        <taxon>Myrtales</taxon>
        <taxon>Lythraceae</taxon>
        <taxon>Punica</taxon>
    </lineage>
</organism>
<gene>
    <name evidence="2" type="ORF">CDL15_Pgr000005</name>
</gene>
<dbReference type="EMBL" id="MTKT01014521">
    <property type="protein sequence ID" value="OWM62610.1"/>
    <property type="molecule type" value="Genomic_DNA"/>
</dbReference>
<feature type="region of interest" description="Disordered" evidence="1">
    <location>
        <begin position="1"/>
        <end position="26"/>
    </location>
</feature>
<evidence type="ECO:0000313" key="3">
    <source>
        <dbReference type="Proteomes" id="UP000197138"/>
    </source>
</evidence>
<protein>
    <submittedName>
        <fullName evidence="2">Uncharacterized protein</fullName>
    </submittedName>
</protein>
<evidence type="ECO:0000256" key="1">
    <source>
        <dbReference type="SAM" id="MobiDB-lite"/>
    </source>
</evidence>
<proteinExistence type="predicted"/>
<comment type="caution">
    <text evidence="2">The sequence shown here is derived from an EMBL/GenBank/DDBJ whole genome shotgun (WGS) entry which is preliminary data.</text>
</comment>
<reference evidence="3" key="1">
    <citation type="journal article" date="2017" name="Plant J.">
        <title>The pomegranate (Punica granatum L.) genome and the genomics of punicalagin biosynthesis.</title>
        <authorList>
            <person name="Qin G."/>
            <person name="Xu C."/>
            <person name="Ming R."/>
            <person name="Tang H."/>
            <person name="Guyot R."/>
            <person name="Kramer E.M."/>
            <person name="Hu Y."/>
            <person name="Yi X."/>
            <person name="Qi Y."/>
            <person name="Xu X."/>
            <person name="Gao Z."/>
            <person name="Pan H."/>
            <person name="Jian J."/>
            <person name="Tian Y."/>
            <person name="Yue Z."/>
            <person name="Xu Y."/>
        </authorList>
    </citation>
    <scope>NUCLEOTIDE SEQUENCE [LARGE SCALE GENOMIC DNA]</scope>
    <source>
        <strain evidence="3">cv. Dabenzi</strain>
    </source>
</reference>
<dbReference type="Proteomes" id="UP000197138">
    <property type="component" value="Unassembled WGS sequence"/>
</dbReference>
<dbReference type="AlphaFoldDB" id="A0A218VR94"/>
<accession>A0A218VR94</accession>